<gene>
    <name evidence="1" type="ORF">DL546_006281</name>
</gene>
<reference evidence="1 2" key="1">
    <citation type="submission" date="2018-08" db="EMBL/GenBank/DDBJ databases">
        <title>Draft genome of the lignicolous fungus Coniochaeta pulveracea.</title>
        <authorList>
            <person name="Borstlap C.J."/>
            <person name="De Witt R.N."/>
            <person name="Botha A."/>
            <person name="Volschenk H."/>
        </authorList>
    </citation>
    <scope>NUCLEOTIDE SEQUENCE [LARGE SCALE GENOMIC DNA]</scope>
    <source>
        <strain evidence="1 2">CAB683</strain>
    </source>
</reference>
<dbReference type="AlphaFoldDB" id="A0A420Y5X3"/>
<name>A0A420Y5X3_9PEZI</name>
<comment type="caution">
    <text evidence="1">The sequence shown here is derived from an EMBL/GenBank/DDBJ whole genome shotgun (WGS) entry which is preliminary data.</text>
</comment>
<sequence>MSTSPMFREGSVHYCHPVQGIPQSGHPVIIIKLLGGAAVLGTVTSHGAGKFKGTEKAIPWIRNRTHARRIHHFRAFNGSAKPNWRPLLELEPGQRWPMPEASWIEVDRVFEAPLSTLGRFTKMPRPSTQRLSSEVGPSPSVNLDVEQSQLVVHLPLFILLGHVPCVYAYVIATVDTAPEADP</sequence>
<protein>
    <submittedName>
        <fullName evidence="1">Uncharacterized protein</fullName>
    </submittedName>
</protein>
<dbReference type="Proteomes" id="UP000275385">
    <property type="component" value="Unassembled WGS sequence"/>
</dbReference>
<proteinExistence type="predicted"/>
<keyword evidence="2" id="KW-1185">Reference proteome</keyword>
<organism evidence="1 2">
    <name type="scientific">Coniochaeta pulveracea</name>
    <dbReference type="NCBI Taxonomy" id="177199"/>
    <lineage>
        <taxon>Eukaryota</taxon>
        <taxon>Fungi</taxon>
        <taxon>Dikarya</taxon>
        <taxon>Ascomycota</taxon>
        <taxon>Pezizomycotina</taxon>
        <taxon>Sordariomycetes</taxon>
        <taxon>Sordariomycetidae</taxon>
        <taxon>Coniochaetales</taxon>
        <taxon>Coniochaetaceae</taxon>
        <taxon>Coniochaeta</taxon>
    </lineage>
</organism>
<evidence type="ECO:0000313" key="1">
    <source>
        <dbReference type="EMBL" id="RKU43281.1"/>
    </source>
</evidence>
<evidence type="ECO:0000313" key="2">
    <source>
        <dbReference type="Proteomes" id="UP000275385"/>
    </source>
</evidence>
<dbReference type="EMBL" id="QVQW01000045">
    <property type="protein sequence ID" value="RKU43281.1"/>
    <property type="molecule type" value="Genomic_DNA"/>
</dbReference>
<accession>A0A420Y5X3</accession>
<dbReference type="OrthoDB" id="5243557at2759"/>